<dbReference type="InterPro" id="IPR036761">
    <property type="entry name" value="TTHA0802/YceI-like_sf"/>
</dbReference>
<feature type="chain" id="PRO_5013400018" description="Lipid/polyisoprenoid-binding YceI-like domain-containing protein" evidence="1">
    <location>
        <begin position="20"/>
        <end position="178"/>
    </location>
</feature>
<sequence length="178" mass="19258">MLMAGVLALGVFSVGTATAAQYKIDRSHSTIEFAVSHFGYGVVKGRFNEFSGEFGDDSTKIEIDMESVDSNWAARDKHLRSGDFFNVADFPKATFVSTGMVMDGENITLTGDLTIRDVTKSIEIAVTKIGEGKDRGGNAVAGFKGEFTINRSDYNVSMNLGPLVEQVTITMYLDGAQM</sequence>
<organism evidence="3">
    <name type="scientific">OCS116 cluster bacterium</name>
    <dbReference type="NCBI Taxonomy" id="2030921"/>
    <lineage>
        <taxon>Bacteria</taxon>
        <taxon>Pseudomonadati</taxon>
        <taxon>Pseudomonadota</taxon>
        <taxon>Alphaproteobacteria</taxon>
        <taxon>OCS116 cluster</taxon>
    </lineage>
</organism>
<dbReference type="PANTHER" id="PTHR34406">
    <property type="entry name" value="PROTEIN YCEI"/>
    <property type="match status" value="1"/>
</dbReference>
<dbReference type="SUPFAM" id="SSF101874">
    <property type="entry name" value="YceI-like"/>
    <property type="match status" value="1"/>
</dbReference>
<dbReference type="SMART" id="SM00867">
    <property type="entry name" value="YceI"/>
    <property type="match status" value="1"/>
</dbReference>
<feature type="domain" description="Lipid/polyisoprenoid-binding YceI-like" evidence="2">
    <location>
        <begin position="21"/>
        <end position="176"/>
    </location>
</feature>
<dbReference type="Pfam" id="PF04264">
    <property type="entry name" value="YceI"/>
    <property type="match status" value="1"/>
</dbReference>
<evidence type="ECO:0000313" key="3">
    <source>
        <dbReference type="EMBL" id="PCJ03135.1"/>
    </source>
</evidence>
<comment type="caution">
    <text evidence="3">The sequence shown here is derived from an EMBL/GenBank/DDBJ whole genome shotgun (WGS) entry which is preliminary data.</text>
</comment>
<reference key="1">
    <citation type="submission" date="2017-08" db="EMBL/GenBank/DDBJ databases">
        <title>A dynamic microbial community with high functional redundancy inhabits the cold, oxic subseafloor aquifer.</title>
        <authorList>
            <person name="Tully B.J."/>
            <person name="Wheat C.G."/>
            <person name="Glazer B.T."/>
            <person name="Huber J.A."/>
        </authorList>
    </citation>
    <scope>NUCLEOTIDE SEQUENCE [LARGE SCALE GENOMIC DNA]</scope>
</reference>
<name>A0A2A4Z845_9PROT</name>
<reference evidence="3" key="2">
    <citation type="journal article" date="2018" name="ISME J.">
        <title>A dynamic microbial community with high functional redundancy inhabits the cold, oxic subseafloor aquifer.</title>
        <authorList>
            <person name="Tully B.J."/>
            <person name="Wheat C.G."/>
            <person name="Glazer B.T."/>
            <person name="Huber J.A."/>
        </authorList>
    </citation>
    <scope>NUCLEOTIDE SEQUENCE</scope>
    <source>
        <strain evidence="3">NORP83</strain>
    </source>
</reference>
<dbReference type="InterPro" id="IPR007372">
    <property type="entry name" value="Lipid/polyisoprenoid-bd_YceI"/>
</dbReference>
<dbReference type="EMBL" id="NVUS01000003">
    <property type="protein sequence ID" value="PCJ03135.1"/>
    <property type="molecule type" value="Genomic_DNA"/>
</dbReference>
<protein>
    <recommendedName>
        <fullName evidence="2">Lipid/polyisoprenoid-binding YceI-like domain-containing protein</fullName>
    </recommendedName>
</protein>
<proteinExistence type="predicted"/>
<evidence type="ECO:0000259" key="2">
    <source>
        <dbReference type="SMART" id="SM00867"/>
    </source>
</evidence>
<feature type="signal peptide" evidence="1">
    <location>
        <begin position="1"/>
        <end position="19"/>
    </location>
</feature>
<keyword evidence="1" id="KW-0732">Signal</keyword>
<dbReference type="Gene3D" id="2.40.128.110">
    <property type="entry name" value="Lipid/polyisoprenoid-binding, YceI-like"/>
    <property type="match status" value="1"/>
</dbReference>
<dbReference type="AlphaFoldDB" id="A0A2A4Z845"/>
<accession>A0A2A4Z845</accession>
<dbReference type="PANTHER" id="PTHR34406:SF1">
    <property type="entry name" value="PROTEIN YCEI"/>
    <property type="match status" value="1"/>
</dbReference>
<gene>
    <name evidence="3" type="ORF">COB13_03375</name>
</gene>
<evidence type="ECO:0000256" key="1">
    <source>
        <dbReference type="SAM" id="SignalP"/>
    </source>
</evidence>